<dbReference type="EMBL" id="LYCR01000018">
    <property type="protein sequence ID" value="OGM48080.1"/>
    <property type="molecule type" value="Genomic_DNA"/>
</dbReference>
<reference evidence="1 2" key="1">
    <citation type="journal article" date="2016" name="Genome Biol. Evol.">
        <title>Draft genome sequence of an aflatoxigenic Aspergillus species, A. bombycis.</title>
        <authorList>
            <person name="Moore G.G."/>
            <person name="Mack B.M."/>
            <person name="Beltz S.B."/>
            <person name="Gilbert M.K."/>
        </authorList>
    </citation>
    <scope>NUCLEOTIDE SEQUENCE [LARGE SCALE GENOMIC DNA]</scope>
    <source>
        <strain evidence="2">NRRL 26010</strain>
    </source>
</reference>
<evidence type="ECO:0000313" key="1">
    <source>
        <dbReference type="EMBL" id="OGM48080.1"/>
    </source>
</evidence>
<name>A0A1F8A8H3_9EURO</name>
<accession>A0A1F8A8H3</accession>
<evidence type="ECO:0008006" key="3">
    <source>
        <dbReference type="Google" id="ProtNLM"/>
    </source>
</evidence>
<gene>
    <name evidence="1" type="ORF">ABOM_002898</name>
</gene>
<protein>
    <recommendedName>
        <fullName evidence="3">F-box domain-containing protein</fullName>
    </recommendedName>
</protein>
<dbReference type="OrthoDB" id="3800738at2759"/>
<evidence type="ECO:0000313" key="2">
    <source>
        <dbReference type="Proteomes" id="UP000179179"/>
    </source>
</evidence>
<comment type="caution">
    <text evidence="1">The sequence shown here is derived from an EMBL/GenBank/DDBJ whole genome shotgun (WGS) entry which is preliminary data.</text>
</comment>
<dbReference type="GeneID" id="34446288"/>
<proteinExistence type="predicted"/>
<dbReference type="Proteomes" id="UP000179179">
    <property type="component" value="Unassembled WGS sequence"/>
</dbReference>
<organism evidence="1 2">
    <name type="scientific">Aspergillus bombycis</name>
    <dbReference type="NCBI Taxonomy" id="109264"/>
    <lineage>
        <taxon>Eukaryota</taxon>
        <taxon>Fungi</taxon>
        <taxon>Dikarya</taxon>
        <taxon>Ascomycota</taxon>
        <taxon>Pezizomycotina</taxon>
        <taxon>Eurotiomycetes</taxon>
        <taxon>Eurotiomycetidae</taxon>
        <taxon>Eurotiales</taxon>
        <taxon>Aspergillaceae</taxon>
        <taxon>Aspergillus</taxon>
    </lineage>
</organism>
<dbReference type="RefSeq" id="XP_022391797.1">
    <property type="nucleotide sequence ID" value="XM_022530028.1"/>
</dbReference>
<dbReference type="AlphaFoldDB" id="A0A1F8A8H3"/>
<sequence>MQTLLVSAVRVCKSWNSLITKSPHLQRALCLLPEDDRDASDTNTVVNPLLAKHFPPLFTPVYDIGCPFPIQGREPDESCYDYLFEDVNYNGMMNFKSMPVYQRSSGEQPLSSRMWRNRLTSQPPAKKLGYCMISTGRNDTIVSTKILYAKCQKDGDDGGSSTEVNWTANQTPPIRMAHLYAQVLLFVKMGSQHCGFKIMCNLQNHNRDYVTHTSFALLAVFSWDPTLRQTPSGDAASLKTHRQVYPLIKSLNSGDKNRSWIQ</sequence>
<dbReference type="InterPro" id="IPR036047">
    <property type="entry name" value="F-box-like_dom_sf"/>
</dbReference>
<keyword evidence="2" id="KW-1185">Reference proteome</keyword>
<dbReference type="STRING" id="109264.A0A1F8A8H3"/>
<dbReference type="SUPFAM" id="SSF81383">
    <property type="entry name" value="F-box domain"/>
    <property type="match status" value="1"/>
</dbReference>